<reference evidence="2" key="1">
    <citation type="submission" date="2022-02" db="EMBL/GenBank/DDBJ databases">
        <title>Corynebacterium sp. from urogenital microbiome.</title>
        <authorList>
            <person name="Cappelli E.A."/>
            <person name="Ribeiro T.G."/>
            <person name="Peixe L."/>
        </authorList>
    </citation>
    <scope>NUCLEOTIDE SEQUENCE</scope>
    <source>
        <strain evidence="2">C8Ua_172</strain>
    </source>
</reference>
<evidence type="ECO:0000313" key="3">
    <source>
        <dbReference type="Proteomes" id="UP001146468"/>
    </source>
</evidence>
<evidence type="ECO:0000259" key="1">
    <source>
        <dbReference type="Pfam" id="PF06114"/>
    </source>
</evidence>
<dbReference type="Gene3D" id="1.10.10.2910">
    <property type="match status" value="1"/>
</dbReference>
<dbReference type="RefSeq" id="WP_269965455.1">
    <property type="nucleotide sequence ID" value="NZ_JAKMUS010000007.1"/>
</dbReference>
<dbReference type="InterPro" id="IPR010359">
    <property type="entry name" value="IrrE_HExxH"/>
</dbReference>
<dbReference type="AlphaFoldDB" id="A0A9X3LTM1"/>
<comment type="caution">
    <text evidence="2">The sequence shown here is derived from an EMBL/GenBank/DDBJ whole genome shotgun (WGS) entry which is preliminary data.</text>
</comment>
<dbReference type="Proteomes" id="UP001146468">
    <property type="component" value="Unassembled WGS sequence"/>
</dbReference>
<dbReference type="PANTHER" id="PTHR43236:SF1">
    <property type="entry name" value="BLL7220 PROTEIN"/>
    <property type="match status" value="1"/>
</dbReference>
<accession>A0A9X3LTM1</accession>
<feature type="domain" description="IrrE N-terminal-like" evidence="1">
    <location>
        <begin position="53"/>
        <end position="166"/>
    </location>
</feature>
<keyword evidence="3" id="KW-1185">Reference proteome</keyword>
<dbReference type="EMBL" id="JAKMUS010000007">
    <property type="protein sequence ID" value="MCZ9294026.1"/>
    <property type="molecule type" value="Genomic_DNA"/>
</dbReference>
<sequence>MLPNRRLSGQNLSPNAQGIELAQRFRRQHQLALGPIERIEHLTELVDADLLITDLPDKVDALTVQDPATRNIVIGVATSGIPFRQNFSLAHEVGHIYAGDLTNASNLNPCLNYNAEKRADSFAAHVLCPLESLEEQLEGHDPSTAEALSHIVQRYKISPRVALNQLRRAGLITPSRATELGRTWSAPSLASRFGWRDEYDAEVARASTPRPAPRIVADATQAYLSGEVSAEAVALARGISPQQVREELDGLFIEDDSEIVEADPFSSLDSFFGED</sequence>
<dbReference type="Pfam" id="PF06114">
    <property type="entry name" value="Peptidase_M78"/>
    <property type="match status" value="1"/>
</dbReference>
<name>A0A9X3LTM1_9CORY</name>
<dbReference type="InterPro" id="IPR052345">
    <property type="entry name" value="Rad_response_metalloprotease"/>
</dbReference>
<gene>
    <name evidence="2" type="ORF">L8U60_05940</name>
</gene>
<organism evidence="2 3">
    <name type="scientific">Corynebacterium meitnerae</name>
    <dbReference type="NCBI Taxonomy" id="2913498"/>
    <lineage>
        <taxon>Bacteria</taxon>
        <taxon>Bacillati</taxon>
        <taxon>Actinomycetota</taxon>
        <taxon>Actinomycetes</taxon>
        <taxon>Mycobacteriales</taxon>
        <taxon>Corynebacteriaceae</taxon>
        <taxon>Corynebacterium</taxon>
    </lineage>
</organism>
<dbReference type="PANTHER" id="PTHR43236">
    <property type="entry name" value="ANTITOXIN HIGA1"/>
    <property type="match status" value="1"/>
</dbReference>
<evidence type="ECO:0000313" key="2">
    <source>
        <dbReference type="EMBL" id="MCZ9294026.1"/>
    </source>
</evidence>
<protein>
    <submittedName>
        <fullName evidence="2">ImmA/IrrE family metallo-endopeptidase</fullName>
    </submittedName>
</protein>
<proteinExistence type="predicted"/>